<reference evidence="3" key="3">
    <citation type="submission" date="2025-08" db="UniProtKB">
        <authorList>
            <consortium name="RefSeq"/>
        </authorList>
    </citation>
    <scope>IDENTIFICATION</scope>
    <source>
        <strain evidence="3">CBS 342.82</strain>
    </source>
</reference>
<proteinExistence type="predicted"/>
<name>A0A6J3MFS7_9PEZI</name>
<keyword evidence="1" id="KW-1133">Transmembrane helix</keyword>
<evidence type="ECO:0000313" key="2">
    <source>
        <dbReference type="Proteomes" id="UP000504637"/>
    </source>
</evidence>
<dbReference type="InterPro" id="IPR029063">
    <property type="entry name" value="SAM-dependent_MTases_sf"/>
</dbReference>
<dbReference type="RefSeq" id="XP_033463744.1">
    <property type="nucleotide sequence ID" value="XM_033604094.1"/>
</dbReference>
<evidence type="ECO:0000256" key="1">
    <source>
        <dbReference type="SAM" id="Phobius"/>
    </source>
</evidence>
<gene>
    <name evidence="3" type="ORF">K489DRAFT_377149</name>
</gene>
<dbReference type="PANTHER" id="PTHR42912">
    <property type="entry name" value="METHYLTRANSFERASE"/>
    <property type="match status" value="1"/>
</dbReference>
<keyword evidence="2" id="KW-1185">Reference proteome</keyword>
<dbReference type="InterPro" id="IPR050508">
    <property type="entry name" value="Methyltransf_Superfamily"/>
</dbReference>
<keyword evidence="3" id="KW-0808">Transferase</keyword>
<reference evidence="3" key="2">
    <citation type="submission" date="2020-04" db="EMBL/GenBank/DDBJ databases">
        <authorList>
            <consortium name="NCBI Genome Project"/>
        </authorList>
    </citation>
    <scope>NUCLEOTIDE SEQUENCE</scope>
    <source>
        <strain evidence="3">CBS 342.82</strain>
    </source>
</reference>
<keyword evidence="1" id="KW-0812">Transmembrane</keyword>
<dbReference type="CDD" id="cd02440">
    <property type="entry name" value="AdoMet_MTases"/>
    <property type="match status" value="1"/>
</dbReference>
<protein>
    <submittedName>
        <fullName evidence="3">S-adenosyl-L-methionine-dependent methyltransferase</fullName>
    </submittedName>
</protein>
<reference evidence="3" key="1">
    <citation type="submission" date="2020-01" db="EMBL/GenBank/DDBJ databases">
        <authorList>
            <consortium name="DOE Joint Genome Institute"/>
            <person name="Haridas S."/>
            <person name="Albert R."/>
            <person name="Binder M."/>
            <person name="Bloem J."/>
            <person name="Labutti K."/>
            <person name="Salamov A."/>
            <person name="Andreopoulos B."/>
            <person name="Baker S.E."/>
            <person name="Barry K."/>
            <person name="Bills G."/>
            <person name="Bluhm B.H."/>
            <person name="Cannon C."/>
            <person name="Castanera R."/>
            <person name="Culley D.E."/>
            <person name="Daum C."/>
            <person name="Ezra D."/>
            <person name="Gonzalez J.B."/>
            <person name="Henrissat B."/>
            <person name="Kuo A."/>
            <person name="Liang C."/>
            <person name="Lipzen A."/>
            <person name="Lutzoni F."/>
            <person name="Magnuson J."/>
            <person name="Mondo S."/>
            <person name="Nolan M."/>
            <person name="Ohm R."/>
            <person name="Pangilinan J."/>
            <person name="Park H.-J."/>
            <person name="Ramirez L."/>
            <person name="Alfaro M."/>
            <person name="Sun H."/>
            <person name="Tritt A."/>
            <person name="Yoshinaga Y."/>
            <person name="Zwiers L.-H."/>
            <person name="Turgeon B.G."/>
            <person name="Goodwin S.B."/>
            <person name="Spatafora J.W."/>
            <person name="Crous P.W."/>
            <person name="Grigoriev I.V."/>
        </authorList>
    </citation>
    <scope>NUCLEOTIDE SEQUENCE</scope>
    <source>
        <strain evidence="3">CBS 342.82</strain>
    </source>
</reference>
<feature type="transmembrane region" description="Helical" evidence="1">
    <location>
        <begin position="56"/>
        <end position="76"/>
    </location>
</feature>
<organism evidence="3">
    <name type="scientific">Dissoconium aciculare CBS 342.82</name>
    <dbReference type="NCBI Taxonomy" id="1314786"/>
    <lineage>
        <taxon>Eukaryota</taxon>
        <taxon>Fungi</taxon>
        <taxon>Dikarya</taxon>
        <taxon>Ascomycota</taxon>
        <taxon>Pezizomycotina</taxon>
        <taxon>Dothideomycetes</taxon>
        <taxon>Dothideomycetidae</taxon>
        <taxon>Mycosphaerellales</taxon>
        <taxon>Dissoconiaceae</taxon>
        <taxon>Dissoconium</taxon>
    </lineage>
</organism>
<accession>A0A6J3MFS7</accession>
<dbReference type="Gene3D" id="3.40.50.150">
    <property type="entry name" value="Vaccinia Virus protein VP39"/>
    <property type="match status" value="1"/>
</dbReference>
<dbReference type="OrthoDB" id="416496at2759"/>
<dbReference type="GeneID" id="54361894"/>
<evidence type="ECO:0000313" key="3">
    <source>
        <dbReference type="RefSeq" id="XP_033463744.1"/>
    </source>
</evidence>
<sequence length="362" mass="39997">MQSLARSARHVASRNPAGATIFNLNASTQISSSARWSSRSQVSPQRRAKFQALPAFFAWTVAGGIAFYSAQLLVAARQPCANPNISDLAQQTDVSTRYDDTADKFDSEVGFSEWLMGILKIRKELAQQCKGHVLEVSCGTGRNLGYFDVYTKGQVDSLTFVDLSAPMIDICKKKWVALYAGKEALLKPGLVVRFLPATALDRLPLAPTAEGPKKYDTIFQTMGLCSTPDPGQLIANMVEHLDTSNPDARIILLEHGRSYRQWLNNILDGSAQKHAELHGCWYNREIGALVSEAAERCGLVLVRERRYHLGTTWVVELKPAKVTKPAPPMAQTGDQQSQPKKTLYQRSKEFISKPFSGIALKL</sequence>
<dbReference type="GO" id="GO:0008168">
    <property type="term" value="F:methyltransferase activity"/>
    <property type="evidence" value="ECO:0007669"/>
    <property type="project" value="UniProtKB-KW"/>
</dbReference>
<dbReference type="SUPFAM" id="SSF53335">
    <property type="entry name" value="S-adenosyl-L-methionine-dependent methyltransferases"/>
    <property type="match status" value="1"/>
</dbReference>
<dbReference type="GO" id="GO:0032259">
    <property type="term" value="P:methylation"/>
    <property type="evidence" value="ECO:0007669"/>
    <property type="project" value="UniProtKB-KW"/>
</dbReference>
<dbReference type="AlphaFoldDB" id="A0A6J3MFS7"/>
<keyword evidence="3" id="KW-0489">Methyltransferase</keyword>
<keyword evidence="1" id="KW-0472">Membrane</keyword>
<dbReference type="Pfam" id="PF13489">
    <property type="entry name" value="Methyltransf_23"/>
    <property type="match status" value="1"/>
</dbReference>
<dbReference type="PANTHER" id="PTHR42912:SF83">
    <property type="entry name" value="METHYLTRANSFERASE TYPE 11 DOMAIN-CONTAINING PROTEIN"/>
    <property type="match status" value="1"/>
</dbReference>
<dbReference type="Proteomes" id="UP000504637">
    <property type="component" value="Unplaced"/>
</dbReference>